<proteinExistence type="predicted"/>
<dbReference type="AlphaFoldDB" id="A0A1E5VKP1"/>
<protein>
    <recommendedName>
        <fullName evidence="3">F-box domain-containing protein</fullName>
    </recommendedName>
</protein>
<comment type="caution">
    <text evidence="1">The sequence shown here is derived from an EMBL/GenBank/DDBJ whole genome shotgun (WGS) entry which is preliminary data.</text>
</comment>
<dbReference type="InterPro" id="IPR050232">
    <property type="entry name" value="FBL13/AtMIF1-like"/>
</dbReference>
<dbReference type="EMBL" id="LWDX02036609">
    <property type="protein sequence ID" value="OEL25703.1"/>
    <property type="molecule type" value="Genomic_DNA"/>
</dbReference>
<accession>A0A1E5VKP1</accession>
<dbReference type="PANTHER" id="PTHR31900:SF30">
    <property type="entry name" value="SUPERFAMILY PROTEIN, PUTATIVE-RELATED"/>
    <property type="match status" value="1"/>
</dbReference>
<dbReference type="InterPro" id="IPR032675">
    <property type="entry name" value="LRR_dom_sf"/>
</dbReference>
<dbReference type="STRING" id="888268.A0A1E5VKP1"/>
<dbReference type="Gene3D" id="3.80.10.10">
    <property type="entry name" value="Ribonuclease Inhibitor"/>
    <property type="match status" value="1"/>
</dbReference>
<gene>
    <name evidence="1" type="ORF">BAE44_0013276</name>
</gene>
<name>A0A1E5VKP1_9POAL</name>
<keyword evidence="2" id="KW-1185">Reference proteome</keyword>
<organism evidence="1 2">
    <name type="scientific">Dichanthelium oligosanthes</name>
    <dbReference type="NCBI Taxonomy" id="888268"/>
    <lineage>
        <taxon>Eukaryota</taxon>
        <taxon>Viridiplantae</taxon>
        <taxon>Streptophyta</taxon>
        <taxon>Embryophyta</taxon>
        <taxon>Tracheophyta</taxon>
        <taxon>Spermatophyta</taxon>
        <taxon>Magnoliopsida</taxon>
        <taxon>Liliopsida</taxon>
        <taxon>Poales</taxon>
        <taxon>Poaceae</taxon>
        <taxon>PACMAD clade</taxon>
        <taxon>Panicoideae</taxon>
        <taxon>Panicodae</taxon>
        <taxon>Paniceae</taxon>
        <taxon>Dichantheliinae</taxon>
        <taxon>Dichanthelium</taxon>
    </lineage>
</organism>
<dbReference type="SUPFAM" id="SSF81383">
    <property type="entry name" value="F-box domain"/>
    <property type="match status" value="1"/>
</dbReference>
<dbReference type="PANTHER" id="PTHR31900">
    <property type="entry name" value="F-BOX/RNI SUPERFAMILY PROTEIN-RELATED"/>
    <property type="match status" value="1"/>
</dbReference>
<dbReference type="SUPFAM" id="SSF52047">
    <property type="entry name" value="RNI-like"/>
    <property type="match status" value="1"/>
</dbReference>
<evidence type="ECO:0000313" key="1">
    <source>
        <dbReference type="EMBL" id="OEL25703.1"/>
    </source>
</evidence>
<dbReference type="InterPro" id="IPR036047">
    <property type="entry name" value="F-box-like_dom_sf"/>
</dbReference>
<evidence type="ECO:0000313" key="2">
    <source>
        <dbReference type="Proteomes" id="UP000095767"/>
    </source>
</evidence>
<dbReference type="Proteomes" id="UP000095767">
    <property type="component" value="Unassembled WGS sequence"/>
</dbReference>
<dbReference type="OrthoDB" id="692913at2759"/>
<evidence type="ECO:0008006" key="3">
    <source>
        <dbReference type="Google" id="ProtNLM"/>
    </source>
</evidence>
<sequence>MLPTAGSEPQRAAPADLLAGLPEEILTGHVLAGLPARDVVRTSVLSSRPWRNLWESVPNLDVDLDGVRGWDSAAAFLQHCAAPVGRVRIRGVPRSHCHLADDWVRLVAGKSPPSLSLALPSPPAAALPSLFACDPNALAELKLESCGLPSPPSGFAGFRSLITLDLDNVVLYGERGWAQLEAMIAATAPTLEQLRLADIAFRGVAGDWAIQAPNLRRLVLRLCIGSSGLSRDLGSLPKLEYASVLLCDLDKDNRDCTRLLTALSSVRELELGYFDSATYQDTFGDENTPVSSIAEQMLRLLPDAGLVRNLEYFYMNRISCSPNDMNFIKHIVLYARNLKLASMDLFEFSTKTTVDAARELIGIEKGSPAAEVCFNRGDFCV</sequence>
<reference evidence="1 2" key="1">
    <citation type="submission" date="2016-09" db="EMBL/GenBank/DDBJ databases">
        <title>The draft genome of Dichanthelium oligosanthes: A C3 panicoid grass species.</title>
        <authorList>
            <person name="Studer A.J."/>
            <person name="Schnable J.C."/>
            <person name="Brutnell T.P."/>
        </authorList>
    </citation>
    <scope>NUCLEOTIDE SEQUENCE [LARGE SCALE GENOMIC DNA]</scope>
    <source>
        <strain evidence="2">cv. Kellogg 1175</strain>
        <tissue evidence="1">Leaf</tissue>
    </source>
</reference>